<protein>
    <submittedName>
        <fullName evidence="2">Molybdopterin-guanine dinucleotide biosynthesis protein MobB</fullName>
    </submittedName>
</protein>
<dbReference type="CDD" id="cd03116">
    <property type="entry name" value="MobB"/>
    <property type="match status" value="1"/>
</dbReference>
<organism evidence="2 3">
    <name type="scientific">Thauera chlorobenzoica</name>
    <dbReference type="NCBI Taxonomy" id="96773"/>
    <lineage>
        <taxon>Bacteria</taxon>
        <taxon>Pseudomonadati</taxon>
        <taxon>Pseudomonadota</taxon>
        <taxon>Betaproteobacteria</taxon>
        <taxon>Rhodocyclales</taxon>
        <taxon>Zoogloeaceae</taxon>
        <taxon>Thauera</taxon>
    </lineage>
</organism>
<evidence type="ECO:0000259" key="1">
    <source>
        <dbReference type="Pfam" id="PF03205"/>
    </source>
</evidence>
<dbReference type="STRING" id="96773.Tchl_0478"/>
<evidence type="ECO:0000313" key="2">
    <source>
        <dbReference type="EMBL" id="APR03349.1"/>
    </source>
</evidence>
<feature type="domain" description="Molybdopterin-guanine dinucleotide biosynthesis protein B (MobB)" evidence="1">
    <location>
        <begin position="18"/>
        <end position="150"/>
    </location>
</feature>
<dbReference type="InterPro" id="IPR027417">
    <property type="entry name" value="P-loop_NTPase"/>
</dbReference>
<dbReference type="GO" id="GO:0006777">
    <property type="term" value="P:Mo-molybdopterin cofactor biosynthetic process"/>
    <property type="evidence" value="ECO:0007669"/>
    <property type="project" value="InterPro"/>
</dbReference>
<dbReference type="NCBIfam" id="TIGR00176">
    <property type="entry name" value="mobB"/>
    <property type="match status" value="1"/>
</dbReference>
<dbReference type="AlphaFoldDB" id="A0A1L6F8V5"/>
<accession>A0A1L6F8V5</accession>
<dbReference type="Gene3D" id="3.40.50.300">
    <property type="entry name" value="P-loop containing nucleotide triphosphate hydrolases"/>
    <property type="match status" value="1"/>
</dbReference>
<dbReference type="Pfam" id="PF03205">
    <property type="entry name" value="MobB"/>
    <property type="match status" value="1"/>
</dbReference>
<name>A0A1L6F8V5_9RHOO</name>
<dbReference type="PANTHER" id="PTHR40072">
    <property type="entry name" value="MOLYBDOPTERIN-GUANINE DINUCLEOTIDE BIOSYNTHESIS ADAPTER PROTEIN-RELATED"/>
    <property type="match status" value="1"/>
</dbReference>
<dbReference type="GO" id="GO:0005525">
    <property type="term" value="F:GTP binding"/>
    <property type="evidence" value="ECO:0007669"/>
    <property type="project" value="InterPro"/>
</dbReference>
<proteinExistence type="predicted"/>
<reference evidence="2 3" key="1">
    <citation type="submission" date="2016-12" db="EMBL/GenBank/DDBJ databases">
        <title>Complete genome sequence of Thauera chlorobenzoica, a Betaproteobacterium degrading haloaromatics anaerobically to CO2 and halides.</title>
        <authorList>
            <person name="Goris T."/>
            <person name="Mergelsberg M."/>
            <person name="Boll M."/>
        </authorList>
    </citation>
    <scope>NUCLEOTIDE SEQUENCE [LARGE SCALE GENOMIC DNA]</scope>
    <source>
        <strain evidence="2 3">3CB1</strain>
    </source>
</reference>
<dbReference type="EMBL" id="CP018839">
    <property type="protein sequence ID" value="APR03349.1"/>
    <property type="molecule type" value="Genomic_DNA"/>
</dbReference>
<keyword evidence="3" id="KW-1185">Reference proteome</keyword>
<dbReference type="SUPFAM" id="SSF52540">
    <property type="entry name" value="P-loop containing nucleoside triphosphate hydrolases"/>
    <property type="match status" value="1"/>
</dbReference>
<dbReference type="InterPro" id="IPR004435">
    <property type="entry name" value="MobB_dom"/>
</dbReference>
<dbReference type="Proteomes" id="UP000185739">
    <property type="component" value="Chromosome"/>
</dbReference>
<dbReference type="KEGG" id="tcl:Tchl_0478"/>
<evidence type="ECO:0000313" key="3">
    <source>
        <dbReference type="Proteomes" id="UP000185739"/>
    </source>
</evidence>
<sequence length="178" mass="19520">MRARLKPEHKDRLDNMNVIGFAGWSGSGKTTLVEQVVGVLSARGLAVSLVKHAHHRFDIDHEGKDSWRHRQAGCREVLVSSDQRWSLTRELRGAPEASLDELLGKLGDCDLVLVEGFKRAPIPKIEVRRAVVGEPLLFPGDPHIVAVATDAPLATALPQLDINDPAQVADFIIAYLGR</sequence>
<dbReference type="PANTHER" id="PTHR40072:SF1">
    <property type="entry name" value="MOLYBDOPTERIN-GUANINE DINUCLEOTIDE BIOSYNTHESIS ADAPTER PROTEIN"/>
    <property type="match status" value="1"/>
</dbReference>
<gene>
    <name evidence="2" type="ORF">Tchl_0478</name>
</gene>
<dbReference type="InterPro" id="IPR052539">
    <property type="entry name" value="MGD_biosynthesis_adapter"/>
</dbReference>